<dbReference type="GO" id="GO:0004553">
    <property type="term" value="F:hydrolase activity, hydrolyzing O-glycosyl compounds"/>
    <property type="evidence" value="ECO:0007669"/>
    <property type="project" value="InterPro"/>
</dbReference>
<reference evidence="10 11" key="1">
    <citation type="submission" date="2021-02" db="EMBL/GenBank/DDBJ databases">
        <title>Alicyclobacillus curvatus sp. nov. and Alicyclobacillus mengziensis sp. nov., two acidophilic bacteria isolated from acid mine drainage.</title>
        <authorList>
            <person name="Huang Y."/>
        </authorList>
    </citation>
    <scope>NUCLEOTIDE SEQUENCE [LARGE SCALE GENOMIC DNA]</scope>
    <source>
        <strain evidence="10 11">S30H14</strain>
    </source>
</reference>
<dbReference type="Gene3D" id="3.20.20.80">
    <property type="entry name" value="Glycosidases"/>
    <property type="match status" value="1"/>
</dbReference>
<evidence type="ECO:0000313" key="10">
    <source>
        <dbReference type="EMBL" id="QSO45422.1"/>
    </source>
</evidence>
<dbReference type="PROSITE" id="PS00608">
    <property type="entry name" value="GLYCOSYL_HYDROL_F2_2"/>
    <property type="match status" value="1"/>
</dbReference>
<feature type="domain" description="DUF4982" evidence="8">
    <location>
        <begin position="590"/>
        <end position="652"/>
    </location>
</feature>
<evidence type="ECO:0000259" key="9">
    <source>
        <dbReference type="Pfam" id="PF18565"/>
    </source>
</evidence>
<evidence type="ECO:0000259" key="7">
    <source>
        <dbReference type="Pfam" id="PF02837"/>
    </source>
</evidence>
<keyword evidence="11" id="KW-1185">Reference proteome</keyword>
<sequence>MDAIRPYLGQRQIYDFNQHWKFTPQDEDRFKDVDVNDAPWATIHLPAPNRVLPHKDFPVETYQFCSWYRKHFTVPESAAGKRIVLMCDGAMVVAEMFVNGQKMGTHVGGYTSFSIDITSAVRLGPGNVVAIRLDSTRRTDVPPEGGIVDYMLFGGMYRNVYLAVYDPVHLQDVFLATREVTDEGAVLRANVDIANQTMDGWAGTVSIRFNRRSGGDAFESSHEVTLSAQAVDTAQWEFFMPGATLWDVDDPQLYDVAASLVAGSGETVDDVVFPFGVRTVSPKANGLLLNGRVVKLRGLNRHQSFPYVGGAAPKRLQRRDAYILKHELGLNYVRTSHYPHDQSFLDACDEFGLLVFTELPGWQHIGDDAWRNQALHDLRSLIIRDRNHPCIFMWGVRINESRDDHDFYAATNQLAKSLDPTRPTGGVRNFRTSEFLEDVFTLNDFSMDLMPTVHTPQLITEYMGHMYPTSSFDAEPRLVEHALHHARIVNSLYGRSDLMGGSGWCAFDYNTHRQFGPGDMVCYHGVMDMFRQPKFAAWFYASQQSTKEQIVLHAASYFTFASVPHDAMLRELIEAAEMEQELVSGKYRWPIYVFSNCDEIEVHVNEQSLGRLLPDRDTFPNLPHPPFVFSVQGYQVCGKVDIMGYKDGQLVAETCLQTPEGGTRLTLRADDMELVADGSDMTQVVVELVDRNGIRAPYGNRAVTFTCDGAGDLIGETPVAMEGGRIGVFVRAGILPGKIRIAASAFGVDSAEIEIETVLDTEPRL</sequence>
<dbReference type="InterPro" id="IPR006102">
    <property type="entry name" value="Ig-like_GH2"/>
</dbReference>
<dbReference type="AlphaFoldDB" id="A0A9X7Z4J5"/>
<dbReference type="Pfam" id="PF02836">
    <property type="entry name" value="Glyco_hydro_2_C"/>
    <property type="match status" value="1"/>
</dbReference>
<evidence type="ECO:0000256" key="2">
    <source>
        <dbReference type="ARBA" id="ARBA00022801"/>
    </source>
</evidence>
<accession>A0A9X7Z4J5</accession>
<feature type="domain" description="Glycosyl hydrolases family 2 sugar binding" evidence="7">
    <location>
        <begin position="58"/>
        <end position="162"/>
    </location>
</feature>
<feature type="domain" description="Glycoside hydrolase family 2 catalytic" evidence="6">
    <location>
        <begin position="285"/>
        <end position="467"/>
    </location>
</feature>
<dbReference type="Proteomes" id="UP000663505">
    <property type="component" value="Chromosome"/>
</dbReference>
<name>A0A9X7Z4J5_9BACL</name>
<dbReference type="SUPFAM" id="SSF49785">
    <property type="entry name" value="Galactose-binding domain-like"/>
    <property type="match status" value="1"/>
</dbReference>
<evidence type="ECO:0000313" key="11">
    <source>
        <dbReference type="Proteomes" id="UP000663505"/>
    </source>
</evidence>
<evidence type="ECO:0000259" key="8">
    <source>
        <dbReference type="Pfam" id="PF16355"/>
    </source>
</evidence>
<evidence type="ECO:0000256" key="1">
    <source>
        <dbReference type="ARBA" id="ARBA00007401"/>
    </source>
</evidence>
<dbReference type="PANTHER" id="PTHR42732">
    <property type="entry name" value="BETA-GALACTOSIDASE"/>
    <property type="match status" value="1"/>
</dbReference>
<dbReference type="InterPro" id="IPR023230">
    <property type="entry name" value="Glyco_hydro_2_CS"/>
</dbReference>
<evidence type="ECO:0000256" key="3">
    <source>
        <dbReference type="ARBA" id="ARBA00023295"/>
    </source>
</evidence>
<comment type="similarity">
    <text evidence="1 4">Belongs to the glycosyl hydrolase 2 family.</text>
</comment>
<feature type="domain" description="Glycoside hydrolase family 2" evidence="9">
    <location>
        <begin position="665"/>
        <end position="754"/>
    </location>
</feature>
<organism evidence="10 11">
    <name type="scientific">Alicyclobacillus mengziensis</name>
    <dbReference type="NCBI Taxonomy" id="2931921"/>
    <lineage>
        <taxon>Bacteria</taxon>
        <taxon>Bacillati</taxon>
        <taxon>Bacillota</taxon>
        <taxon>Bacilli</taxon>
        <taxon>Bacillales</taxon>
        <taxon>Alicyclobacillaceae</taxon>
        <taxon>Alicyclobacillus</taxon>
    </lineage>
</organism>
<dbReference type="InterPro" id="IPR040605">
    <property type="entry name" value="Glyco_hydro2_dom5"/>
</dbReference>
<proteinExistence type="inferred from homology"/>
<evidence type="ECO:0000259" key="6">
    <source>
        <dbReference type="Pfam" id="PF02836"/>
    </source>
</evidence>
<dbReference type="Pfam" id="PF02837">
    <property type="entry name" value="Glyco_hydro_2_N"/>
    <property type="match status" value="1"/>
</dbReference>
<dbReference type="SUPFAM" id="SSF49303">
    <property type="entry name" value="beta-Galactosidase/glucuronidase domain"/>
    <property type="match status" value="1"/>
</dbReference>
<dbReference type="InterPro" id="IPR006103">
    <property type="entry name" value="Glyco_hydro_2_cat"/>
</dbReference>
<dbReference type="GO" id="GO:0005975">
    <property type="term" value="P:carbohydrate metabolic process"/>
    <property type="evidence" value="ECO:0007669"/>
    <property type="project" value="InterPro"/>
</dbReference>
<dbReference type="InterPro" id="IPR023232">
    <property type="entry name" value="Glyco_hydro_2_AS"/>
</dbReference>
<dbReference type="InterPro" id="IPR008979">
    <property type="entry name" value="Galactose-bd-like_sf"/>
</dbReference>
<dbReference type="PROSITE" id="PS00719">
    <property type="entry name" value="GLYCOSYL_HYDROL_F2_1"/>
    <property type="match status" value="1"/>
</dbReference>
<dbReference type="InterPro" id="IPR051913">
    <property type="entry name" value="GH2_Domain-Containing"/>
</dbReference>
<evidence type="ECO:0000256" key="4">
    <source>
        <dbReference type="RuleBase" id="RU361154"/>
    </source>
</evidence>
<dbReference type="InterPro" id="IPR013783">
    <property type="entry name" value="Ig-like_fold"/>
</dbReference>
<dbReference type="KEGG" id="afx:JZ786_12555"/>
<keyword evidence="3 4" id="KW-0326">Glycosidase</keyword>
<dbReference type="SUPFAM" id="SSF51445">
    <property type="entry name" value="(Trans)glycosidases"/>
    <property type="match status" value="1"/>
</dbReference>
<dbReference type="Pfam" id="PF00703">
    <property type="entry name" value="Glyco_hydro_2"/>
    <property type="match status" value="1"/>
</dbReference>
<protein>
    <submittedName>
        <fullName evidence="10">Glycoside hydrolase family 2 protein</fullName>
    </submittedName>
</protein>
<dbReference type="Pfam" id="PF16355">
    <property type="entry name" value="DUF4982"/>
    <property type="match status" value="1"/>
</dbReference>
<dbReference type="Pfam" id="PF18565">
    <property type="entry name" value="Glyco_hydro2_C5"/>
    <property type="match status" value="1"/>
</dbReference>
<dbReference type="PRINTS" id="PR00132">
    <property type="entry name" value="GLHYDRLASE2"/>
</dbReference>
<dbReference type="InterPro" id="IPR032311">
    <property type="entry name" value="DUF4982"/>
</dbReference>
<dbReference type="EMBL" id="CP071182">
    <property type="protein sequence ID" value="QSO45422.1"/>
    <property type="molecule type" value="Genomic_DNA"/>
</dbReference>
<dbReference type="RefSeq" id="WP_206654790.1">
    <property type="nucleotide sequence ID" value="NZ_CP071182.1"/>
</dbReference>
<feature type="domain" description="Glycoside hydrolase family 2 immunoglobulin-like beta-sandwich" evidence="5">
    <location>
        <begin position="168"/>
        <end position="278"/>
    </location>
</feature>
<dbReference type="PANTHER" id="PTHR42732:SF1">
    <property type="entry name" value="BETA-MANNOSIDASE"/>
    <property type="match status" value="1"/>
</dbReference>
<dbReference type="InterPro" id="IPR017853">
    <property type="entry name" value="GH"/>
</dbReference>
<gene>
    <name evidence="10" type="ORF">JZ786_12555</name>
</gene>
<dbReference type="InterPro" id="IPR036156">
    <property type="entry name" value="Beta-gal/glucu_dom_sf"/>
</dbReference>
<dbReference type="InterPro" id="IPR006101">
    <property type="entry name" value="Glyco_hydro_2"/>
</dbReference>
<keyword evidence="2 4" id="KW-0378">Hydrolase</keyword>
<dbReference type="Gene3D" id="2.60.120.260">
    <property type="entry name" value="Galactose-binding domain-like"/>
    <property type="match status" value="1"/>
</dbReference>
<dbReference type="InterPro" id="IPR006104">
    <property type="entry name" value="Glyco_hydro_2_N"/>
</dbReference>
<dbReference type="Gene3D" id="2.60.40.10">
    <property type="entry name" value="Immunoglobulins"/>
    <property type="match status" value="3"/>
</dbReference>
<evidence type="ECO:0000259" key="5">
    <source>
        <dbReference type="Pfam" id="PF00703"/>
    </source>
</evidence>